<gene>
    <name evidence="1" type="ORF">EDM58_02140</name>
</gene>
<dbReference type="InterPro" id="IPR006901">
    <property type="entry name" value="TrmK"/>
</dbReference>
<dbReference type="RefSeq" id="WP_122911857.1">
    <property type="nucleotide sequence ID" value="NZ_RHHT01000002.1"/>
</dbReference>
<evidence type="ECO:0000313" key="1">
    <source>
        <dbReference type="EMBL" id="RNB86370.1"/>
    </source>
</evidence>
<dbReference type="GO" id="GO:0160105">
    <property type="term" value="F:tRNA (adenine(22)-N1)-methyltransferase activity"/>
    <property type="evidence" value="ECO:0007669"/>
    <property type="project" value="InterPro"/>
</dbReference>
<dbReference type="Pfam" id="PF04816">
    <property type="entry name" value="TrmK"/>
    <property type="match status" value="1"/>
</dbReference>
<dbReference type="PANTHER" id="PTHR38451">
    <property type="entry name" value="TRNA (ADENINE(22)-N(1))-METHYLTRANSFERASE"/>
    <property type="match status" value="1"/>
</dbReference>
<dbReference type="Gene3D" id="3.40.50.150">
    <property type="entry name" value="Vaccinia Virus protein VP39"/>
    <property type="match status" value="1"/>
</dbReference>
<dbReference type="PIRSF" id="PIRSF018637">
    <property type="entry name" value="TrmK"/>
    <property type="match status" value="1"/>
</dbReference>
<dbReference type="EMBL" id="RHHT01000002">
    <property type="protein sequence ID" value="RNB86370.1"/>
    <property type="molecule type" value="Genomic_DNA"/>
</dbReference>
<sequence>MTFTAISERLKTIASYCPRGARVADIGSDHALLASYLLVEDIASYVIASELNEGPYQAALKQIHTLQARDRATVRKGDGLSVVQPGEVDAVCIAGMGGQLIVSILENGKERLQGVKRLILQPNVGEELVRRWFVENGWELVAESILKEDGILYEILVAEPGETHAPYANKDRSMEELLRIGPLLWERKEPLLREKWGQEREKWQKVRTQLERSDKPQAQERIKQIESEIDWIDGVLTCLHMDKQ</sequence>
<protein>
    <submittedName>
        <fullName evidence="1">tRNA (Adenine(22)-N(1))-methyltransferase TrmK</fullName>
    </submittedName>
</protein>
<reference evidence="1 2" key="1">
    <citation type="submission" date="2018-10" db="EMBL/GenBank/DDBJ databases">
        <title>Phylogenomics of Brevibacillus.</title>
        <authorList>
            <person name="Dunlap C."/>
        </authorList>
    </citation>
    <scope>NUCLEOTIDE SEQUENCE [LARGE SCALE GENOMIC DNA]</scope>
    <source>
        <strain evidence="1 2">JCM 15085</strain>
    </source>
</reference>
<accession>A0A3M8DDY6</accession>
<dbReference type="InterPro" id="IPR029063">
    <property type="entry name" value="SAM-dependent_MTases_sf"/>
</dbReference>
<comment type="caution">
    <text evidence="1">The sequence shown here is derived from an EMBL/GenBank/DDBJ whole genome shotgun (WGS) entry which is preliminary data.</text>
</comment>
<dbReference type="SUPFAM" id="SSF53335">
    <property type="entry name" value="S-adenosyl-L-methionine-dependent methyltransferases"/>
    <property type="match status" value="1"/>
</dbReference>
<dbReference type="PANTHER" id="PTHR38451:SF1">
    <property type="entry name" value="TRNA (ADENINE(22)-N(1))-METHYLTRANSFERASE"/>
    <property type="match status" value="1"/>
</dbReference>
<dbReference type="Gene3D" id="1.10.287.1890">
    <property type="match status" value="1"/>
</dbReference>
<name>A0A3M8DDY6_9BACL</name>
<dbReference type="Proteomes" id="UP000281915">
    <property type="component" value="Unassembled WGS sequence"/>
</dbReference>
<organism evidence="1 2">
    <name type="scientific">Brevibacillus panacihumi</name>
    <dbReference type="NCBI Taxonomy" id="497735"/>
    <lineage>
        <taxon>Bacteria</taxon>
        <taxon>Bacillati</taxon>
        <taxon>Bacillota</taxon>
        <taxon>Bacilli</taxon>
        <taxon>Bacillales</taxon>
        <taxon>Paenibacillaceae</taxon>
        <taxon>Brevibacillus</taxon>
    </lineage>
</organism>
<dbReference type="GO" id="GO:0032259">
    <property type="term" value="P:methylation"/>
    <property type="evidence" value="ECO:0007669"/>
    <property type="project" value="UniProtKB-KW"/>
</dbReference>
<dbReference type="AlphaFoldDB" id="A0A3M8DDY6"/>
<keyword evidence="1" id="KW-0808">Transferase</keyword>
<keyword evidence="1" id="KW-0489">Methyltransferase</keyword>
<proteinExistence type="predicted"/>
<evidence type="ECO:0000313" key="2">
    <source>
        <dbReference type="Proteomes" id="UP000281915"/>
    </source>
</evidence>